<dbReference type="InterPro" id="IPR052922">
    <property type="entry name" value="Cytidylate_Kinase-2"/>
</dbReference>
<organism evidence="1 2">
    <name type="scientific">Virgibacillus salarius</name>
    <dbReference type="NCBI Taxonomy" id="447199"/>
    <lineage>
        <taxon>Bacteria</taxon>
        <taxon>Bacillati</taxon>
        <taxon>Bacillota</taxon>
        <taxon>Bacilli</taxon>
        <taxon>Bacillales</taxon>
        <taxon>Bacillaceae</taxon>
        <taxon>Virgibacillus</taxon>
    </lineage>
</organism>
<gene>
    <name evidence="1" type="ORF">KCX74_14005</name>
</gene>
<evidence type="ECO:0000313" key="1">
    <source>
        <dbReference type="EMBL" id="MBR7797150.1"/>
    </source>
</evidence>
<comment type="caution">
    <text evidence="1">The sequence shown here is derived from an EMBL/GenBank/DDBJ whole genome shotgun (WGS) entry which is preliminary data.</text>
</comment>
<dbReference type="Proteomes" id="UP000675284">
    <property type="component" value="Unassembled WGS sequence"/>
</dbReference>
<dbReference type="EMBL" id="JAGSOT010000044">
    <property type="protein sequence ID" value="MBR7797150.1"/>
    <property type="molecule type" value="Genomic_DNA"/>
</dbReference>
<sequence>MKIPSKIRIIGSVGSGKTTLAKLLAKQLRITYYELDNVVWYRRKTGDIKRTIEERTKILSSICQQSAWIIKGVHRDNWVIPSIKHADLIIILDTNKHVRSFRICKRFLRQKLGIEPANYQPTLSIFISMLQWNRQFEQKKQDICNMLSSYNDKQVIITNKQALKTYLSTLRVNHE</sequence>
<reference evidence="1" key="1">
    <citation type="submission" date="2021-04" db="EMBL/GenBank/DDBJ databases">
        <title>Isolation and polyphasic classification of algal microorganism.</title>
        <authorList>
            <person name="Wang S."/>
        </authorList>
    </citation>
    <scope>NUCLEOTIDE SEQUENCE</scope>
    <source>
        <strain evidence="1">720a</strain>
    </source>
</reference>
<evidence type="ECO:0000313" key="2">
    <source>
        <dbReference type="Proteomes" id="UP000675284"/>
    </source>
</evidence>
<dbReference type="Pfam" id="PF01202">
    <property type="entry name" value="SKI"/>
    <property type="match status" value="1"/>
</dbReference>
<name>A0A941DUU5_9BACI</name>
<dbReference type="PANTHER" id="PTHR37816">
    <property type="entry name" value="YALI0E33011P"/>
    <property type="match status" value="1"/>
</dbReference>
<keyword evidence="2" id="KW-1185">Reference proteome</keyword>
<dbReference type="PANTHER" id="PTHR37816:SF2">
    <property type="entry name" value="DNA TOPOLOGY MODULATION PROTEIN FLAR-RELATED PROTEIN"/>
    <property type="match status" value="1"/>
</dbReference>
<dbReference type="InterPro" id="IPR031322">
    <property type="entry name" value="Shikimate/glucono_kinase"/>
</dbReference>
<proteinExistence type="predicted"/>
<dbReference type="AlphaFoldDB" id="A0A941DUU5"/>
<dbReference type="InterPro" id="IPR027417">
    <property type="entry name" value="P-loop_NTPase"/>
</dbReference>
<accession>A0A941DUU5</accession>
<protein>
    <submittedName>
        <fullName evidence="1">DNA topology modulation protein FlaR</fullName>
    </submittedName>
</protein>
<dbReference type="Gene3D" id="3.40.50.300">
    <property type="entry name" value="P-loop containing nucleotide triphosphate hydrolases"/>
    <property type="match status" value="1"/>
</dbReference>
<dbReference type="SUPFAM" id="SSF52540">
    <property type="entry name" value="P-loop containing nucleoside triphosphate hydrolases"/>
    <property type="match status" value="1"/>
</dbReference>
<dbReference type="RefSeq" id="WP_166530634.1">
    <property type="nucleotide sequence ID" value="NZ_JAGSOT010000044.1"/>
</dbReference>